<dbReference type="Proteomes" id="UP000063699">
    <property type="component" value="Chromosome"/>
</dbReference>
<keyword evidence="2" id="KW-0489">Methyltransferase</keyword>
<sequence>MSDFDVALKGAECWLELADGGRVTLQAQRWRATEPSDEVLLAHCTGPTLDIGCGPGRLTSALTSRGVPVLGVDVSPVAVALTLARGAIAVRRNVFDPLPGEGRWQSVLLADGNIGIGGDPVALLRRIRRLISQSGRVLAELEPPGAGFRRQPVRVNGSGTWFPWAWVGADAVAPTARQAGFTARWIAEAGDRWFTELVPR</sequence>
<dbReference type="InterPro" id="IPR041698">
    <property type="entry name" value="Methyltransf_25"/>
</dbReference>
<gene>
    <name evidence="2" type="ORF">AOZ06_05485</name>
</gene>
<protein>
    <submittedName>
        <fullName evidence="2">Methyltransferase type 12</fullName>
    </submittedName>
</protein>
<keyword evidence="2" id="KW-0808">Transferase</keyword>
<dbReference type="AlphaFoldDB" id="A0A0N9HWN8"/>
<dbReference type="STRING" id="860235.AOZ06_05485"/>
<dbReference type="Gene3D" id="3.40.50.150">
    <property type="entry name" value="Vaccinia Virus protein VP39"/>
    <property type="match status" value="1"/>
</dbReference>
<dbReference type="InterPro" id="IPR029063">
    <property type="entry name" value="SAM-dependent_MTases_sf"/>
</dbReference>
<dbReference type="KEGG" id="kphy:AOZ06_05485"/>
<dbReference type="GO" id="GO:0032259">
    <property type="term" value="P:methylation"/>
    <property type="evidence" value="ECO:0007669"/>
    <property type="project" value="UniProtKB-KW"/>
</dbReference>
<evidence type="ECO:0000313" key="2">
    <source>
        <dbReference type="EMBL" id="ALG06450.1"/>
    </source>
</evidence>
<dbReference type="EMBL" id="CP012752">
    <property type="protein sequence ID" value="ALG06450.1"/>
    <property type="molecule type" value="Genomic_DNA"/>
</dbReference>
<evidence type="ECO:0000259" key="1">
    <source>
        <dbReference type="Pfam" id="PF13649"/>
    </source>
</evidence>
<reference evidence="2 3" key="1">
    <citation type="submission" date="2015-07" db="EMBL/GenBank/DDBJ databases">
        <title>Genome sequencing of Kibdelosporangium phytohabitans.</title>
        <authorList>
            <person name="Qin S."/>
            <person name="Xing K."/>
        </authorList>
    </citation>
    <scope>NUCLEOTIDE SEQUENCE [LARGE SCALE GENOMIC DNA]</scope>
    <source>
        <strain evidence="2 3">KLBMP1111</strain>
    </source>
</reference>
<evidence type="ECO:0000313" key="3">
    <source>
        <dbReference type="Proteomes" id="UP000063699"/>
    </source>
</evidence>
<dbReference type="SUPFAM" id="SSF53335">
    <property type="entry name" value="S-adenosyl-L-methionine-dependent methyltransferases"/>
    <property type="match status" value="1"/>
</dbReference>
<organism evidence="2 3">
    <name type="scientific">Kibdelosporangium phytohabitans</name>
    <dbReference type="NCBI Taxonomy" id="860235"/>
    <lineage>
        <taxon>Bacteria</taxon>
        <taxon>Bacillati</taxon>
        <taxon>Actinomycetota</taxon>
        <taxon>Actinomycetes</taxon>
        <taxon>Pseudonocardiales</taxon>
        <taxon>Pseudonocardiaceae</taxon>
        <taxon>Kibdelosporangium</taxon>
    </lineage>
</organism>
<feature type="domain" description="Methyltransferase" evidence="1">
    <location>
        <begin position="49"/>
        <end position="135"/>
    </location>
</feature>
<keyword evidence="3" id="KW-1185">Reference proteome</keyword>
<dbReference type="CDD" id="cd02440">
    <property type="entry name" value="AdoMet_MTases"/>
    <property type="match status" value="1"/>
</dbReference>
<proteinExistence type="predicted"/>
<name>A0A0N9HWN8_9PSEU</name>
<dbReference type="Pfam" id="PF13649">
    <property type="entry name" value="Methyltransf_25"/>
    <property type="match status" value="1"/>
</dbReference>
<accession>A0A0N9HWN8</accession>
<dbReference type="GO" id="GO:0008168">
    <property type="term" value="F:methyltransferase activity"/>
    <property type="evidence" value="ECO:0007669"/>
    <property type="project" value="UniProtKB-KW"/>
</dbReference>
<dbReference type="OrthoDB" id="4484556at2"/>
<dbReference type="RefSeq" id="WP_054288424.1">
    <property type="nucleotide sequence ID" value="NZ_CP012752.1"/>
</dbReference>